<name>A0A329TXP5_9FIRM</name>
<dbReference type="SUPFAM" id="SSF53850">
    <property type="entry name" value="Periplasmic binding protein-like II"/>
    <property type="match status" value="1"/>
</dbReference>
<dbReference type="AlphaFoldDB" id="A0A329TXP5"/>
<evidence type="ECO:0000256" key="3">
    <source>
        <dbReference type="ARBA" id="ARBA00023125"/>
    </source>
</evidence>
<evidence type="ECO:0000313" key="6">
    <source>
        <dbReference type="EMBL" id="RAW53418.1"/>
    </source>
</evidence>
<dbReference type="InterPro" id="IPR005119">
    <property type="entry name" value="LysR_subst-bd"/>
</dbReference>
<protein>
    <recommendedName>
        <fullName evidence="5">HTH lysR-type domain-containing protein</fullName>
    </recommendedName>
</protein>
<dbReference type="GO" id="GO:0003700">
    <property type="term" value="F:DNA-binding transcription factor activity"/>
    <property type="evidence" value="ECO:0007669"/>
    <property type="project" value="InterPro"/>
</dbReference>
<organism evidence="6 7">
    <name type="scientific">Faecalibacterium prausnitzii</name>
    <dbReference type="NCBI Taxonomy" id="853"/>
    <lineage>
        <taxon>Bacteria</taxon>
        <taxon>Bacillati</taxon>
        <taxon>Bacillota</taxon>
        <taxon>Clostridia</taxon>
        <taxon>Eubacteriales</taxon>
        <taxon>Oscillospiraceae</taxon>
        <taxon>Faecalibacterium</taxon>
    </lineage>
</organism>
<dbReference type="Proteomes" id="UP000251144">
    <property type="component" value="Unassembled WGS sequence"/>
</dbReference>
<dbReference type="Gene3D" id="1.10.10.10">
    <property type="entry name" value="Winged helix-like DNA-binding domain superfamily/Winged helix DNA-binding domain"/>
    <property type="match status" value="1"/>
</dbReference>
<dbReference type="InterPro" id="IPR036388">
    <property type="entry name" value="WH-like_DNA-bd_sf"/>
</dbReference>
<comment type="caution">
    <text evidence="6">The sequence shown here is derived from an EMBL/GenBank/DDBJ whole genome shotgun (WGS) entry which is preliminary data.</text>
</comment>
<sequence>MNEHQLLCFLTVSRTLNFSAAARELYCTQPALSYQIRSLEKELDAALFRRTTTQVALTEAGRALLPHAENIYRGILNARTALKGFGTHHTLTLRLPPVLLQRDPIYPILMARLHAALPGYEFKVDTTPVPSSYHHMLCTEADAALYLPFGPLPPEIRCETIIGNRFYLIAAPEHPFSGQSSVELSDLAGQQIFYEPLYQDMVDFARKQPGMPYSTPVWRMVENYESAYAELLAGRGMFLCPMIYPAFPAGWHIPLHLSIPDTRLLTLRDDPRPEICTLRRVFAEVYAEREKLIKAL</sequence>
<feature type="domain" description="HTH lysR-type" evidence="5">
    <location>
        <begin position="1"/>
        <end position="58"/>
    </location>
</feature>
<evidence type="ECO:0000313" key="7">
    <source>
        <dbReference type="Proteomes" id="UP000251144"/>
    </source>
</evidence>
<dbReference type="EMBL" id="PRLB01000011">
    <property type="protein sequence ID" value="RAW53418.1"/>
    <property type="molecule type" value="Genomic_DNA"/>
</dbReference>
<evidence type="ECO:0000256" key="1">
    <source>
        <dbReference type="ARBA" id="ARBA00009437"/>
    </source>
</evidence>
<evidence type="ECO:0000256" key="2">
    <source>
        <dbReference type="ARBA" id="ARBA00023015"/>
    </source>
</evidence>
<keyword evidence="3" id="KW-0238">DNA-binding</keyword>
<evidence type="ECO:0000256" key="4">
    <source>
        <dbReference type="ARBA" id="ARBA00023163"/>
    </source>
</evidence>
<dbReference type="Pfam" id="PF00126">
    <property type="entry name" value="HTH_1"/>
    <property type="match status" value="1"/>
</dbReference>
<evidence type="ECO:0000259" key="5">
    <source>
        <dbReference type="PROSITE" id="PS50931"/>
    </source>
</evidence>
<dbReference type="InterPro" id="IPR000847">
    <property type="entry name" value="LysR_HTH_N"/>
</dbReference>
<dbReference type="OrthoDB" id="9803714at2"/>
<dbReference type="PROSITE" id="PS50931">
    <property type="entry name" value="HTH_LYSR"/>
    <property type="match status" value="1"/>
</dbReference>
<gene>
    <name evidence="6" type="ORF">C4N26_10765</name>
</gene>
<dbReference type="PRINTS" id="PR00039">
    <property type="entry name" value="HTHLYSR"/>
</dbReference>
<accession>A0A329TXP5</accession>
<proteinExistence type="inferred from homology"/>
<dbReference type="Pfam" id="PF03466">
    <property type="entry name" value="LysR_substrate"/>
    <property type="match status" value="1"/>
</dbReference>
<dbReference type="Gene3D" id="3.40.190.290">
    <property type="match status" value="1"/>
</dbReference>
<dbReference type="SUPFAM" id="SSF46785">
    <property type="entry name" value="Winged helix' DNA-binding domain"/>
    <property type="match status" value="1"/>
</dbReference>
<dbReference type="PANTHER" id="PTHR30126:SF40">
    <property type="entry name" value="HTH-TYPE TRANSCRIPTIONAL REGULATOR GLTR"/>
    <property type="match status" value="1"/>
</dbReference>
<dbReference type="RefSeq" id="WP_158401392.1">
    <property type="nucleotide sequence ID" value="NZ_PRLB01000011.1"/>
</dbReference>
<dbReference type="FunFam" id="1.10.10.10:FF:000001">
    <property type="entry name" value="LysR family transcriptional regulator"/>
    <property type="match status" value="1"/>
</dbReference>
<dbReference type="GO" id="GO:0000976">
    <property type="term" value="F:transcription cis-regulatory region binding"/>
    <property type="evidence" value="ECO:0007669"/>
    <property type="project" value="TreeGrafter"/>
</dbReference>
<comment type="similarity">
    <text evidence="1">Belongs to the LysR transcriptional regulatory family.</text>
</comment>
<keyword evidence="2" id="KW-0805">Transcription regulation</keyword>
<reference evidence="6 7" key="1">
    <citation type="submission" date="2018-02" db="EMBL/GenBank/DDBJ databases">
        <title>Complete genome sequencing of Faecalibacterium prausnitzii strains isolated from the human gut.</title>
        <authorList>
            <person name="Fitzgerald B.C."/>
            <person name="Shkoporov A.N."/>
            <person name="Ross P.R."/>
            <person name="Hill C."/>
        </authorList>
    </citation>
    <scope>NUCLEOTIDE SEQUENCE [LARGE SCALE GENOMIC DNA]</scope>
    <source>
        <strain evidence="6 7">APC942/32-1</strain>
    </source>
</reference>
<keyword evidence="4" id="KW-0804">Transcription</keyword>
<dbReference type="InterPro" id="IPR036390">
    <property type="entry name" value="WH_DNA-bd_sf"/>
</dbReference>
<dbReference type="PANTHER" id="PTHR30126">
    <property type="entry name" value="HTH-TYPE TRANSCRIPTIONAL REGULATOR"/>
    <property type="match status" value="1"/>
</dbReference>